<dbReference type="Proteomes" id="UP001620520">
    <property type="component" value="Unassembled WGS sequence"/>
</dbReference>
<reference evidence="7 8" key="1">
    <citation type="submission" date="2024-10" db="EMBL/GenBank/DDBJ databases">
        <title>Novel secondary metabolite-producing bacteria for plant disease control.</title>
        <authorList>
            <person name="Chevrette M."/>
        </authorList>
    </citation>
    <scope>NUCLEOTIDE SEQUENCE [LARGE SCALE GENOMIC DNA]</scope>
    <source>
        <strain evidence="7 8">J30 TE3557</strain>
    </source>
</reference>
<feature type="transmembrane region" description="Helical" evidence="5">
    <location>
        <begin position="61"/>
        <end position="89"/>
    </location>
</feature>
<feature type="transmembrane region" description="Helical" evidence="5">
    <location>
        <begin position="352"/>
        <end position="371"/>
    </location>
</feature>
<feature type="transmembrane region" description="Helical" evidence="5">
    <location>
        <begin position="197"/>
        <end position="215"/>
    </location>
</feature>
<feature type="transmembrane region" description="Helical" evidence="5">
    <location>
        <begin position="410"/>
        <end position="434"/>
    </location>
</feature>
<proteinExistence type="predicted"/>
<keyword evidence="2 5" id="KW-0812">Transmembrane</keyword>
<organism evidence="7 8">
    <name type="scientific">Paenarthrobacter histidinolovorans</name>
    <dbReference type="NCBI Taxonomy" id="43664"/>
    <lineage>
        <taxon>Bacteria</taxon>
        <taxon>Bacillati</taxon>
        <taxon>Actinomycetota</taxon>
        <taxon>Actinomycetes</taxon>
        <taxon>Micrococcales</taxon>
        <taxon>Micrococcaceae</taxon>
        <taxon>Paenarthrobacter</taxon>
    </lineage>
</organism>
<dbReference type="RefSeq" id="WP_404594401.1">
    <property type="nucleotide sequence ID" value="NZ_JBIYEW010000003.1"/>
</dbReference>
<dbReference type="PROSITE" id="PS50850">
    <property type="entry name" value="MFS"/>
    <property type="match status" value="1"/>
</dbReference>
<comment type="caution">
    <text evidence="7">The sequence shown here is derived from an EMBL/GenBank/DDBJ whole genome shotgun (WGS) entry which is preliminary data.</text>
</comment>
<feature type="transmembrane region" description="Helical" evidence="5">
    <location>
        <begin position="127"/>
        <end position="149"/>
    </location>
</feature>
<dbReference type="SUPFAM" id="SSF103473">
    <property type="entry name" value="MFS general substrate transporter"/>
    <property type="match status" value="1"/>
</dbReference>
<dbReference type="EMBL" id="JBIYEW010000003">
    <property type="protein sequence ID" value="MFK4639307.1"/>
    <property type="molecule type" value="Genomic_DNA"/>
</dbReference>
<dbReference type="InterPro" id="IPR005829">
    <property type="entry name" value="Sugar_transporter_CS"/>
</dbReference>
<dbReference type="Gene3D" id="1.20.1250.20">
    <property type="entry name" value="MFS general substrate transporter like domains"/>
    <property type="match status" value="1"/>
</dbReference>
<name>A0ABW8N6U3_9MICC</name>
<protein>
    <submittedName>
        <fullName evidence="7">MFS family permease</fullName>
    </submittedName>
</protein>
<dbReference type="InterPro" id="IPR020846">
    <property type="entry name" value="MFS_dom"/>
</dbReference>
<evidence type="ECO:0000313" key="8">
    <source>
        <dbReference type="Proteomes" id="UP001620520"/>
    </source>
</evidence>
<gene>
    <name evidence="7" type="ORF">ABIA52_002196</name>
</gene>
<feature type="domain" description="Major facilitator superfamily (MFS) profile" evidence="6">
    <location>
        <begin position="36"/>
        <end position="465"/>
    </location>
</feature>
<evidence type="ECO:0000259" key="6">
    <source>
        <dbReference type="PROSITE" id="PS50850"/>
    </source>
</evidence>
<dbReference type="PANTHER" id="PTHR23508:SF10">
    <property type="entry name" value="CARBOXYLIC ACID TRANSPORTER PROTEIN HOMOLOG"/>
    <property type="match status" value="1"/>
</dbReference>
<dbReference type="InterPro" id="IPR005828">
    <property type="entry name" value="MFS_sugar_transport-like"/>
</dbReference>
<feature type="transmembrane region" description="Helical" evidence="5">
    <location>
        <begin position="440"/>
        <end position="461"/>
    </location>
</feature>
<evidence type="ECO:0000256" key="1">
    <source>
        <dbReference type="ARBA" id="ARBA00004651"/>
    </source>
</evidence>
<dbReference type="PANTHER" id="PTHR23508">
    <property type="entry name" value="CARBOXYLIC ACID TRANSPORTER PROTEIN HOMOLOG"/>
    <property type="match status" value="1"/>
</dbReference>
<evidence type="ECO:0000313" key="7">
    <source>
        <dbReference type="EMBL" id="MFK4639307.1"/>
    </source>
</evidence>
<dbReference type="InterPro" id="IPR036259">
    <property type="entry name" value="MFS_trans_sf"/>
</dbReference>
<evidence type="ECO:0000256" key="2">
    <source>
        <dbReference type="ARBA" id="ARBA00022692"/>
    </source>
</evidence>
<evidence type="ECO:0000256" key="3">
    <source>
        <dbReference type="ARBA" id="ARBA00022989"/>
    </source>
</evidence>
<keyword evidence="3 5" id="KW-1133">Transmembrane helix</keyword>
<feature type="transmembrane region" description="Helical" evidence="5">
    <location>
        <begin position="293"/>
        <end position="312"/>
    </location>
</feature>
<dbReference type="Pfam" id="PF00083">
    <property type="entry name" value="Sugar_tr"/>
    <property type="match status" value="1"/>
</dbReference>
<keyword evidence="4 5" id="KW-0472">Membrane</keyword>
<feature type="transmembrane region" description="Helical" evidence="5">
    <location>
        <begin position="170"/>
        <end position="191"/>
    </location>
</feature>
<feature type="transmembrane region" description="Helical" evidence="5">
    <location>
        <begin position="32"/>
        <end position="49"/>
    </location>
</feature>
<evidence type="ECO:0000256" key="5">
    <source>
        <dbReference type="SAM" id="Phobius"/>
    </source>
</evidence>
<comment type="subcellular location">
    <subcellularLocation>
        <location evidence="1">Cell membrane</location>
        <topology evidence="1">Multi-pass membrane protein</topology>
    </subcellularLocation>
</comment>
<feature type="transmembrane region" description="Helical" evidence="5">
    <location>
        <begin position="324"/>
        <end position="345"/>
    </location>
</feature>
<sequence length="480" mass="50988">MSSLDIKGGGPRLNSMLLKLSESVDKIPLTRTHWATILLVVAGMFFDILESNSLGLAGPQIIATFGISKAEFALISSMTFIGLTIGAYLGGMLSDIKGRKFALVANLVVYSVGGVLCALAPNYEVLMGSRLIVGIGLGGELAVGIALICEIMPTKYRAQAVAALNVGSGGLGNVVAPAYAALVLVALGNFFGGPQVAWRWLFGLLILPVLLVLVIRRNMPESPRFLLTRGDIAGANRSLTALAAGRIPDEEIHIKVEDLHDDDGAAVVRPQKIRLGEIFTRGLRRRTATASGAYFMVVAAQMSLLTLMPTFLVARGSTIGQSLLYTLIMQIGSLLGALCAATITYRFRRRTVMVTGAVLGCLVGLGFGLMANTDPLILIFGSLFQFFTLLLTTTLWSWAPELFPTRVRGFGVSFVKGTGGLGIIVMPPLIALIFDKAGLPGVFTTMAIMFAITALLALAGVETKDQTLEEANEARPVFHA</sequence>
<feature type="transmembrane region" description="Helical" evidence="5">
    <location>
        <begin position="101"/>
        <end position="121"/>
    </location>
</feature>
<evidence type="ECO:0000256" key="4">
    <source>
        <dbReference type="ARBA" id="ARBA00023136"/>
    </source>
</evidence>
<dbReference type="PROSITE" id="PS00217">
    <property type="entry name" value="SUGAR_TRANSPORT_2"/>
    <property type="match status" value="1"/>
</dbReference>
<feature type="transmembrane region" description="Helical" evidence="5">
    <location>
        <begin position="377"/>
        <end position="398"/>
    </location>
</feature>
<keyword evidence="8" id="KW-1185">Reference proteome</keyword>
<accession>A0ABW8N6U3</accession>